<dbReference type="NCBIfam" id="NF003454">
    <property type="entry name" value="PRK05035.1"/>
    <property type="match status" value="1"/>
</dbReference>
<dbReference type="Pfam" id="PF01512">
    <property type="entry name" value="Complex1_51K"/>
    <property type="match status" value="1"/>
</dbReference>
<evidence type="ECO:0000313" key="11">
    <source>
        <dbReference type="Proteomes" id="UP000321944"/>
    </source>
</evidence>
<comment type="cofactor">
    <cofactor evidence="8">
        <name>[4Fe-4S] cluster</name>
        <dbReference type="ChEBI" id="CHEBI:49883"/>
    </cofactor>
    <text evidence="8">Binds 2 [4Fe-4S] clusters per subunit.</text>
</comment>
<accession>A0A510KR00</accession>
<feature type="binding site" evidence="8">
    <location>
        <position position="430"/>
    </location>
    <ligand>
        <name>[4Fe-4S] cluster</name>
        <dbReference type="ChEBI" id="CHEBI:49883"/>
        <label>2</label>
    </ligand>
</feature>
<dbReference type="InterPro" id="IPR017896">
    <property type="entry name" value="4Fe4S_Fe-S-bd"/>
</dbReference>
<dbReference type="GO" id="GO:0005886">
    <property type="term" value="C:plasma membrane"/>
    <property type="evidence" value="ECO:0007669"/>
    <property type="project" value="UniProtKB-SubCell"/>
</dbReference>
<comment type="similarity">
    <text evidence="8">Belongs to the 4Fe4S bacterial-type ferredoxin family. RnfC subfamily.</text>
</comment>
<dbReference type="PROSITE" id="PS51379">
    <property type="entry name" value="4FE4S_FER_2"/>
    <property type="match status" value="2"/>
</dbReference>
<feature type="domain" description="4Fe-4S ferredoxin-type" evidence="9">
    <location>
        <begin position="415"/>
        <end position="444"/>
    </location>
</feature>
<evidence type="ECO:0000256" key="1">
    <source>
        <dbReference type="ARBA" id="ARBA00022448"/>
    </source>
</evidence>
<protein>
    <recommendedName>
        <fullName evidence="8">Ion-translocating oxidoreductase complex subunit C</fullName>
        <ecNumber evidence="8">7.-.-.-</ecNumber>
    </recommendedName>
    <alternativeName>
        <fullName evidence="8">Rnf electron transport complex subunit C</fullName>
    </alternativeName>
</protein>
<dbReference type="OrthoDB" id="9767754at2"/>
<keyword evidence="1 8" id="KW-0813">Transport</keyword>
<dbReference type="Gene3D" id="3.40.50.11540">
    <property type="entry name" value="NADH-ubiquinone oxidoreductase 51kDa subunit"/>
    <property type="match status" value="1"/>
</dbReference>
<dbReference type="InterPro" id="IPR037225">
    <property type="entry name" value="Nuo51_FMN-bd_sf"/>
</dbReference>
<dbReference type="GO" id="GO:0051539">
    <property type="term" value="F:4 iron, 4 sulfur cluster binding"/>
    <property type="evidence" value="ECO:0007669"/>
    <property type="project" value="UniProtKB-KW"/>
</dbReference>
<keyword evidence="8" id="KW-1003">Cell membrane</keyword>
<dbReference type="GO" id="GO:0022900">
    <property type="term" value="P:electron transport chain"/>
    <property type="evidence" value="ECO:0007669"/>
    <property type="project" value="UniProtKB-UniRule"/>
</dbReference>
<name>A0A510KR00_9FUSO</name>
<organism evidence="10 11">
    <name type="scientific">Leptotrichia wadei</name>
    <dbReference type="NCBI Taxonomy" id="157687"/>
    <lineage>
        <taxon>Bacteria</taxon>
        <taxon>Fusobacteriati</taxon>
        <taxon>Fusobacteriota</taxon>
        <taxon>Fusobacteriia</taxon>
        <taxon>Fusobacteriales</taxon>
        <taxon>Leptotrichiaceae</taxon>
        <taxon>Leptotrichia</taxon>
    </lineage>
</organism>
<proteinExistence type="inferred from homology"/>
<evidence type="ECO:0000256" key="8">
    <source>
        <dbReference type="HAMAP-Rule" id="MF_00461"/>
    </source>
</evidence>
<feature type="domain" description="4Fe-4S ferredoxin-type" evidence="9">
    <location>
        <begin position="376"/>
        <end position="405"/>
    </location>
</feature>
<dbReference type="InterPro" id="IPR011538">
    <property type="entry name" value="Nuo51_FMN-bd"/>
</dbReference>
<feature type="binding site" evidence="8">
    <location>
        <position position="388"/>
    </location>
    <ligand>
        <name>[4Fe-4S] cluster</name>
        <dbReference type="ChEBI" id="CHEBI:49883"/>
        <label>1</label>
    </ligand>
</feature>
<evidence type="ECO:0000256" key="3">
    <source>
        <dbReference type="ARBA" id="ARBA00022723"/>
    </source>
</evidence>
<keyword evidence="4 8" id="KW-0677">Repeat</keyword>
<dbReference type="EMBL" id="AP019841">
    <property type="protein sequence ID" value="BBM54132.1"/>
    <property type="molecule type" value="Genomic_DNA"/>
</dbReference>
<feature type="binding site" evidence="8">
    <location>
        <position position="391"/>
    </location>
    <ligand>
        <name>[4Fe-4S] cluster</name>
        <dbReference type="ChEBI" id="CHEBI:49883"/>
        <label>1</label>
    </ligand>
</feature>
<dbReference type="RefSeq" id="WP_147002967.1">
    <property type="nucleotide sequence ID" value="NZ_AP019841.1"/>
</dbReference>
<keyword evidence="6 8" id="KW-0408">Iron</keyword>
<feature type="binding site" evidence="8">
    <location>
        <position position="427"/>
    </location>
    <ligand>
        <name>[4Fe-4S] cluster</name>
        <dbReference type="ChEBI" id="CHEBI:49883"/>
        <label>2</label>
    </ligand>
</feature>
<dbReference type="Pfam" id="PF12838">
    <property type="entry name" value="Fer4_7"/>
    <property type="match status" value="1"/>
</dbReference>
<evidence type="ECO:0000256" key="7">
    <source>
        <dbReference type="ARBA" id="ARBA00023014"/>
    </source>
</evidence>
<sequence>MLRRISFKRITNILFSKDIDENEKEAKKNMKKERQPMKPLTKNTEIKEIKDSSLFYIPLSQHIGSLSIPIVEIGDYVKKYEKIGDASGSISANIHSPISGDVVDVVDHFIANGKKIKTIIIANDFQNKEADLTKRELRDLKSIKKDEIFKIIKEAGIVGLGGVQFPTHVKYDIKFRKVETFIINGAECEPYLTSDYSVMKNFTKEILRGLKVIQKLLNPKEIVIGIEEENKELIEIFEKVQDEEEFKIKIELLPVIYPQGSELQLINTITGKEVKKGKLPLEKGVIVSNVSTVKAIYDAFFEGKPLTERIVTISGEKAKNIGNYRLKFGTPVYHIVRELKITNEDKVIFGGPMMGTEIFDSRVPTVKGTSGILFLDTEEIERKSCISCGYCVEACPMNLMPFEFADYYKNGKYEKMATANIQNCIECGACEFVCPSRVPLMESIKTGKLILSELEVKNNEK</sequence>
<gene>
    <name evidence="8" type="primary">rnfC</name>
    <name evidence="10" type="ORF">JMUB3936_0411</name>
</gene>
<dbReference type="EC" id="7.-.-.-" evidence="8"/>
<dbReference type="InterPro" id="IPR010208">
    <property type="entry name" value="Ion_transpt_RnfC/RsxC"/>
</dbReference>
<comment type="subcellular location">
    <subcellularLocation>
        <location evidence="8">Cell membrane</location>
        <topology evidence="8">Peripheral membrane protein</topology>
    </subcellularLocation>
</comment>
<dbReference type="PROSITE" id="PS00198">
    <property type="entry name" value="4FE4S_FER_1"/>
    <property type="match status" value="1"/>
</dbReference>
<dbReference type="HAMAP" id="MF_00461">
    <property type="entry name" value="RsxC_RnfC"/>
    <property type="match status" value="1"/>
</dbReference>
<dbReference type="AlphaFoldDB" id="A0A510KR00"/>
<evidence type="ECO:0000256" key="5">
    <source>
        <dbReference type="ARBA" id="ARBA00022982"/>
    </source>
</evidence>
<evidence type="ECO:0000313" key="10">
    <source>
        <dbReference type="EMBL" id="BBM54132.1"/>
    </source>
</evidence>
<keyword evidence="8" id="KW-1278">Translocase</keyword>
<dbReference type="NCBIfam" id="TIGR01945">
    <property type="entry name" value="rnfC"/>
    <property type="match status" value="1"/>
</dbReference>
<feature type="binding site" evidence="8">
    <location>
        <position position="395"/>
    </location>
    <ligand>
        <name>[4Fe-4S] cluster</name>
        <dbReference type="ChEBI" id="CHEBI:49883"/>
        <label>2</label>
    </ligand>
</feature>
<evidence type="ECO:0000256" key="4">
    <source>
        <dbReference type="ARBA" id="ARBA00022737"/>
    </source>
</evidence>
<evidence type="ECO:0000256" key="2">
    <source>
        <dbReference type="ARBA" id="ARBA00022485"/>
    </source>
</evidence>
<dbReference type="PANTHER" id="PTHR43034">
    <property type="entry name" value="ION-TRANSLOCATING OXIDOREDUCTASE COMPLEX SUBUNIT C"/>
    <property type="match status" value="1"/>
</dbReference>
<keyword evidence="8" id="KW-0472">Membrane</keyword>
<keyword evidence="5 8" id="KW-0249">Electron transport</keyword>
<dbReference type="Gene3D" id="3.30.70.20">
    <property type="match status" value="1"/>
</dbReference>
<comment type="function">
    <text evidence="8">Part of a membrane-bound complex that couples electron transfer with translocation of ions across the membrane.</text>
</comment>
<dbReference type="InterPro" id="IPR026902">
    <property type="entry name" value="RnfC_N"/>
</dbReference>
<evidence type="ECO:0000256" key="6">
    <source>
        <dbReference type="ARBA" id="ARBA00023004"/>
    </source>
</evidence>
<comment type="subunit">
    <text evidence="8">The complex is composed of six subunits: RnfA, RnfB, RnfC, RnfD, RnfE and RnfG.</text>
</comment>
<dbReference type="SUPFAM" id="SSF46548">
    <property type="entry name" value="alpha-helical ferredoxin"/>
    <property type="match status" value="1"/>
</dbReference>
<dbReference type="SUPFAM" id="SSF142019">
    <property type="entry name" value="Nqo1 FMN-binding domain-like"/>
    <property type="match status" value="1"/>
</dbReference>
<feature type="binding site" evidence="8">
    <location>
        <position position="424"/>
    </location>
    <ligand>
        <name>[4Fe-4S] cluster</name>
        <dbReference type="ChEBI" id="CHEBI:49883"/>
        <label>2</label>
    </ligand>
</feature>
<dbReference type="Pfam" id="PF13375">
    <property type="entry name" value="RnfC_N"/>
    <property type="match status" value="1"/>
</dbReference>
<keyword evidence="3 8" id="KW-0479">Metal-binding</keyword>
<dbReference type="GO" id="GO:0009055">
    <property type="term" value="F:electron transfer activity"/>
    <property type="evidence" value="ECO:0007669"/>
    <property type="project" value="InterPro"/>
</dbReference>
<evidence type="ECO:0000259" key="9">
    <source>
        <dbReference type="PROSITE" id="PS51379"/>
    </source>
</evidence>
<feature type="binding site" evidence="8">
    <location>
        <position position="434"/>
    </location>
    <ligand>
        <name>[4Fe-4S] cluster</name>
        <dbReference type="ChEBI" id="CHEBI:49883"/>
        <label>1</label>
    </ligand>
</feature>
<dbReference type="Proteomes" id="UP000321944">
    <property type="component" value="Chromosome"/>
</dbReference>
<reference evidence="10 11" key="1">
    <citation type="submission" date="2019-07" db="EMBL/GenBank/DDBJ databases">
        <title>Complete Genome Sequence of Leptotrichia wadei Strain JMUB3936.</title>
        <authorList>
            <person name="Watanabe S."/>
            <person name="Cui L."/>
        </authorList>
    </citation>
    <scope>NUCLEOTIDE SEQUENCE [LARGE SCALE GENOMIC DNA]</scope>
    <source>
        <strain evidence="10 11">JMUB3936</strain>
    </source>
</reference>
<keyword evidence="2 8" id="KW-0004">4Fe-4S</keyword>
<dbReference type="PANTHER" id="PTHR43034:SF2">
    <property type="entry name" value="ION-TRANSLOCATING OXIDOREDUCTASE COMPLEX SUBUNIT C"/>
    <property type="match status" value="1"/>
</dbReference>
<keyword evidence="7 8" id="KW-0411">Iron-sulfur</keyword>
<feature type="binding site" evidence="8">
    <location>
        <position position="385"/>
    </location>
    <ligand>
        <name>[4Fe-4S] cluster</name>
        <dbReference type="ChEBI" id="CHEBI:49883"/>
        <label>1</label>
    </ligand>
</feature>
<dbReference type="InterPro" id="IPR017900">
    <property type="entry name" value="4Fe4S_Fe_S_CS"/>
</dbReference>
<dbReference type="GO" id="GO:0046872">
    <property type="term" value="F:metal ion binding"/>
    <property type="evidence" value="ECO:0007669"/>
    <property type="project" value="UniProtKB-KW"/>
</dbReference>